<organism evidence="2 3">
    <name type="scientific">Liparis tanakae</name>
    <name type="common">Tanaka's snailfish</name>
    <dbReference type="NCBI Taxonomy" id="230148"/>
    <lineage>
        <taxon>Eukaryota</taxon>
        <taxon>Metazoa</taxon>
        <taxon>Chordata</taxon>
        <taxon>Craniata</taxon>
        <taxon>Vertebrata</taxon>
        <taxon>Euteleostomi</taxon>
        <taxon>Actinopterygii</taxon>
        <taxon>Neopterygii</taxon>
        <taxon>Teleostei</taxon>
        <taxon>Neoteleostei</taxon>
        <taxon>Acanthomorphata</taxon>
        <taxon>Eupercaria</taxon>
        <taxon>Perciformes</taxon>
        <taxon>Cottioidei</taxon>
        <taxon>Cottales</taxon>
        <taxon>Liparidae</taxon>
        <taxon>Liparis</taxon>
    </lineage>
</organism>
<name>A0A4Z2IBU1_9TELE</name>
<dbReference type="EMBL" id="SRLO01000104">
    <property type="protein sequence ID" value="TNN75360.1"/>
    <property type="molecule type" value="Genomic_DNA"/>
</dbReference>
<dbReference type="AlphaFoldDB" id="A0A4Z2IBU1"/>
<dbReference type="Proteomes" id="UP000314294">
    <property type="component" value="Unassembled WGS sequence"/>
</dbReference>
<evidence type="ECO:0000313" key="2">
    <source>
        <dbReference type="EMBL" id="TNN75360.1"/>
    </source>
</evidence>
<keyword evidence="3" id="KW-1185">Reference proteome</keyword>
<protein>
    <submittedName>
        <fullName evidence="2">Uncharacterized protein</fullName>
    </submittedName>
</protein>
<accession>A0A4Z2IBU1</accession>
<comment type="caution">
    <text evidence="2">The sequence shown here is derived from an EMBL/GenBank/DDBJ whole genome shotgun (WGS) entry which is preliminary data.</text>
</comment>
<feature type="compositionally biased region" description="Basic and acidic residues" evidence="1">
    <location>
        <begin position="99"/>
        <end position="129"/>
    </location>
</feature>
<evidence type="ECO:0000313" key="3">
    <source>
        <dbReference type="Proteomes" id="UP000314294"/>
    </source>
</evidence>
<evidence type="ECO:0000256" key="1">
    <source>
        <dbReference type="SAM" id="MobiDB-lite"/>
    </source>
</evidence>
<sequence length="159" mass="17714">MGVAEGDMLMEKGRRSVLNKVSAAHRHSSLKRCTLFSLCGWTALTSEKDEVTCTQHRCFQQSAVQADGGEEGRERRPPVPLTLRSTLCQSTASLLGHIPDNRRDGVTPPARHNECDLNGARRKDPDKLPQPETPQLIFEVWLSSQADSPRLFSELHITI</sequence>
<proteinExistence type="predicted"/>
<reference evidence="2 3" key="1">
    <citation type="submission" date="2019-03" db="EMBL/GenBank/DDBJ databases">
        <title>First draft genome of Liparis tanakae, snailfish: a comprehensive survey of snailfish specific genes.</title>
        <authorList>
            <person name="Kim W."/>
            <person name="Song I."/>
            <person name="Jeong J.-H."/>
            <person name="Kim D."/>
            <person name="Kim S."/>
            <person name="Ryu S."/>
            <person name="Song J.Y."/>
            <person name="Lee S.K."/>
        </authorList>
    </citation>
    <scope>NUCLEOTIDE SEQUENCE [LARGE SCALE GENOMIC DNA]</scope>
    <source>
        <tissue evidence="2">Muscle</tissue>
    </source>
</reference>
<feature type="region of interest" description="Disordered" evidence="1">
    <location>
        <begin position="98"/>
        <end position="131"/>
    </location>
</feature>
<gene>
    <name evidence="2" type="ORF">EYF80_014407</name>
</gene>